<evidence type="ECO:0000313" key="2">
    <source>
        <dbReference type="Proteomes" id="UP000753908"/>
    </source>
</evidence>
<dbReference type="AlphaFoldDB" id="A0A951PI23"/>
<proteinExistence type="predicted"/>
<dbReference type="EMBL" id="JAHHIF010000007">
    <property type="protein sequence ID" value="MBW4544220.1"/>
    <property type="molecule type" value="Genomic_DNA"/>
</dbReference>
<comment type="caution">
    <text evidence="1">The sequence shown here is derived from an EMBL/GenBank/DDBJ whole genome shotgun (WGS) entry which is preliminary data.</text>
</comment>
<organism evidence="1 2">
    <name type="scientific">Symplocastrum torsivum CPER-KK1</name>
    <dbReference type="NCBI Taxonomy" id="450513"/>
    <lineage>
        <taxon>Bacteria</taxon>
        <taxon>Bacillati</taxon>
        <taxon>Cyanobacteriota</taxon>
        <taxon>Cyanophyceae</taxon>
        <taxon>Oscillatoriophycideae</taxon>
        <taxon>Oscillatoriales</taxon>
        <taxon>Microcoleaceae</taxon>
        <taxon>Symplocastrum</taxon>
    </lineage>
</organism>
<name>A0A951PI23_9CYAN</name>
<gene>
    <name evidence="1" type="ORF">KME25_07240</name>
</gene>
<reference evidence="1" key="1">
    <citation type="submission" date="2021-05" db="EMBL/GenBank/DDBJ databases">
        <authorList>
            <person name="Pietrasiak N."/>
            <person name="Ward R."/>
            <person name="Stajich J.E."/>
            <person name="Kurbessoian T."/>
        </authorList>
    </citation>
    <scope>NUCLEOTIDE SEQUENCE</scope>
    <source>
        <strain evidence="1">CPER-KK1</strain>
    </source>
</reference>
<evidence type="ECO:0000313" key="1">
    <source>
        <dbReference type="EMBL" id="MBW4544220.1"/>
    </source>
</evidence>
<accession>A0A951PI23</accession>
<protein>
    <submittedName>
        <fullName evidence="1">Uncharacterized protein</fullName>
    </submittedName>
</protein>
<reference evidence="1" key="2">
    <citation type="journal article" date="2022" name="Microbiol. Resour. Announc.">
        <title>Metagenome Sequencing to Explore Phylogenomics of Terrestrial Cyanobacteria.</title>
        <authorList>
            <person name="Ward R.D."/>
            <person name="Stajich J.E."/>
            <person name="Johansen J.R."/>
            <person name="Huntemann M."/>
            <person name="Clum A."/>
            <person name="Foster B."/>
            <person name="Foster B."/>
            <person name="Roux S."/>
            <person name="Palaniappan K."/>
            <person name="Varghese N."/>
            <person name="Mukherjee S."/>
            <person name="Reddy T.B.K."/>
            <person name="Daum C."/>
            <person name="Copeland A."/>
            <person name="Chen I.A."/>
            <person name="Ivanova N.N."/>
            <person name="Kyrpides N.C."/>
            <person name="Shapiro N."/>
            <person name="Eloe-Fadrosh E.A."/>
            <person name="Pietrasiak N."/>
        </authorList>
    </citation>
    <scope>NUCLEOTIDE SEQUENCE</scope>
    <source>
        <strain evidence="1">CPER-KK1</strain>
    </source>
</reference>
<sequence length="163" mass="17745">MTFGELKKRLGTKAQFQVKSPFIVDFDAIAIVQSGQAQYYILYPAGVPLSDSDIIEALVTDNPNYRTAQGIGSGTPITQAEAVYGEATLSYSTVNESREYVKFAKDPSEAIAFRVAAPKGQQFAGNYPSSTAELKETKDFQKPASIGFVEVYCRQNCPLPSPN</sequence>
<dbReference type="Proteomes" id="UP000753908">
    <property type="component" value="Unassembled WGS sequence"/>
</dbReference>